<keyword evidence="3" id="KW-1185">Reference proteome</keyword>
<gene>
    <name evidence="2" type="ORF">C8P66_107129</name>
</gene>
<dbReference type="AlphaFoldDB" id="A0A2W7ILW3"/>
<evidence type="ECO:0000313" key="3">
    <source>
        <dbReference type="Proteomes" id="UP000249688"/>
    </source>
</evidence>
<feature type="signal peptide" evidence="1">
    <location>
        <begin position="1"/>
        <end position="21"/>
    </location>
</feature>
<evidence type="ECO:0000256" key="1">
    <source>
        <dbReference type="SAM" id="SignalP"/>
    </source>
</evidence>
<sequence>MRIWSTSLLYAIMMTGTAAKADLPGTKTDPAPPSLGAAQPAAIQPVAAAVTEPGADGAAAPAPV</sequence>
<accession>A0A2W7ILW3</accession>
<evidence type="ECO:0000313" key="2">
    <source>
        <dbReference type="EMBL" id="PZW47091.1"/>
    </source>
</evidence>
<proteinExistence type="predicted"/>
<dbReference type="RefSeq" id="WP_111397681.1">
    <property type="nucleotide sequence ID" value="NZ_QKYU01000007.1"/>
</dbReference>
<feature type="chain" id="PRO_5016116842" evidence="1">
    <location>
        <begin position="22"/>
        <end position="64"/>
    </location>
</feature>
<keyword evidence="1" id="KW-0732">Signal</keyword>
<comment type="caution">
    <text evidence="2">The sequence shown here is derived from an EMBL/GenBank/DDBJ whole genome shotgun (WGS) entry which is preliminary data.</text>
</comment>
<dbReference type="EMBL" id="QKYU01000007">
    <property type="protein sequence ID" value="PZW47091.1"/>
    <property type="molecule type" value="Genomic_DNA"/>
</dbReference>
<reference evidence="2 3" key="1">
    <citation type="submission" date="2018-06" db="EMBL/GenBank/DDBJ databases">
        <title>Genomic Encyclopedia of Archaeal and Bacterial Type Strains, Phase II (KMG-II): from individual species to whole genera.</title>
        <authorList>
            <person name="Goeker M."/>
        </authorList>
    </citation>
    <scope>NUCLEOTIDE SEQUENCE [LARGE SCALE GENOMIC DNA]</scope>
    <source>
        <strain evidence="2 3">DSM 24525</strain>
    </source>
</reference>
<protein>
    <submittedName>
        <fullName evidence="2">Uncharacterized protein</fullName>
    </submittedName>
</protein>
<dbReference type="Proteomes" id="UP000249688">
    <property type="component" value="Unassembled WGS sequence"/>
</dbReference>
<organism evidence="2 3">
    <name type="scientific">Humitalea rosea</name>
    <dbReference type="NCBI Taxonomy" id="990373"/>
    <lineage>
        <taxon>Bacteria</taxon>
        <taxon>Pseudomonadati</taxon>
        <taxon>Pseudomonadota</taxon>
        <taxon>Alphaproteobacteria</taxon>
        <taxon>Acetobacterales</taxon>
        <taxon>Roseomonadaceae</taxon>
        <taxon>Humitalea</taxon>
    </lineage>
</organism>
<name>A0A2W7ILW3_9PROT</name>